<dbReference type="Pfam" id="PF07468">
    <property type="entry name" value="Agglutinin"/>
    <property type="match status" value="1"/>
</dbReference>
<dbReference type="EMBL" id="QEFC01003985">
    <property type="protein sequence ID" value="KAE9446068.1"/>
    <property type="molecule type" value="Genomic_DNA"/>
</dbReference>
<evidence type="ECO:0000313" key="2">
    <source>
        <dbReference type="EMBL" id="KAE9446068.1"/>
    </source>
</evidence>
<dbReference type="PANTHER" id="PTHR39244">
    <property type="entry name" value="NATTERIN-4"/>
    <property type="match status" value="1"/>
</dbReference>
<dbReference type="InterPro" id="IPR053237">
    <property type="entry name" value="Natterin_C"/>
</dbReference>
<dbReference type="InterPro" id="IPR036242">
    <property type="entry name" value="Agglutinin_dom_sf"/>
</dbReference>
<accession>A0A6A4KTD8</accession>
<dbReference type="InterPro" id="IPR008998">
    <property type="entry name" value="Agglutinin"/>
</dbReference>
<reference evidence="2" key="1">
    <citation type="journal article" date="2019" name="Genome Biol. Evol.">
        <title>The Rhododendron genome and chromosomal organization provide insight into shared whole-genome duplications across the heath family (Ericaceae).</title>
        <authorList>
            <person name="Soza V.L."/>
            <person name="Lindsley D."/>
            <person name="Waalkes A."/>
            <person name="Ramage E."/>
            <person name="Patwardhan R.P."/>
            <person name="Burton J.N."/>
            <person name="Adey A."/>
            <person name="Kumar A."/>
            <person name="Qiu R."/>
            <person name="Shendure J."/>
            <person name="Hall B."/>
        </authorList>
    </citation>
    <scope>NUCLEOTIDE SEQUENCE</scope>
    <source>
        <strain evidence="2">RSF 1966-606</strain>
    </source>
</reference>
<evidence type="ECO:0000259" key="1">
    <source>
        <dbReference type="Pfam" id="PF07468"/>
    </source>
</evidence>
<name>A0A6A4KTD8_9ERIC</name>
<organism evidence="2">
    <name type="scientific">Rhododendron williamsianum</name>
    <dbReference type="NCBI Taxonomy" id="262921"/>
    <lineage>
        <taxon>Eukaryota</taxon>
        <taxon>Viridiplantae</taxon>
        <taxon>Streptophyta</taxon>
        <taxon>Embryophyta</taxon>
        <taxon>Tracheophyta</taxon>
        <taxon>Spermatophyta</taxon>
        <taxon>Magnoliopsida</taxon>
        <taxon>eudicotyledons</taxon>
        <taxon>Gunneridae</taxon>
        <taxon>Pentapetalae</taxon>
        <taxon>asterids</taxon>
        <taxon>Ericales</taxon>
        <taxon>Ericaceae</taxon>
        <taxon>Ericoideae</taxon>
        <taxon>Rhodoreae</taxon>
        <taxon>Rhododendron</taxon>
    </lineage>
</organism>
<dbReference type="PANTHER" id="PTHR39244:SF5">
    <property type="entry name" value="NATTERIN-3-LIKE"/>
    <property type="match status" value="1"/>
</dbReference>
<protein>
    <recommendedName>
        <fullName evidence="1">Agglutinin domain-containing protein</fullName>
    </recommendedName>
</protein>
<feature type="domain" description="Agglutinin" evidence="1">
    <location>
        <begin position="3"/>
        <end position="51"/>
    </location>
</feature>
<comment type="caution">
    <text evidence="2">The sequence shown here is derived from an EMBL/GenBank/DDBJ whole genome shotgun (WGS) entry which is preliminary data.</text>
</comment>
<sequence length="154" mass="17321">GCYNNKYWVAANSRSPYYIIAAADEPNEDLSQWSCTLFEPFPVDDDTIYSISPRSAGALFNRSNLECCKTRLPKSKTQHPFLLRPLDPGIPVPAVRVQRPWRSDGWERDDTTTDNSDTLFSPIKVGDNVIALRNLGNANFCKRLTIEGKTEPLA</sequence>
<dbReference type="AlphaFoldDB" id="A0A6A4KTD8"/>
<gene>
    <name evidence="2" type="ORF">C3L33_22053</name>
</gene>
<dbReference type="Gene3D" id="2.80.10.50">
    <property type="match status" value="2"/>
</dbReference>
<proteinExistence type="predicted"/>
<dbReference type="OrthoDB" id="687775at2759"/>
<dbReference type="SUPFAM" id="SSF50382">
    <property type="entry name" value="Agglutinin"/>
    <property type="match status" value="2"/>
</dbReference>
<feature type="non-terminal residue" evidence="2">
    <location>
        <position position="1"/>
    </location>
</feature>